<evidence type="ECO:0000313" key="1">
    <source>
        <dbReference type="EMBL" id="QDO94596.1"/>
    </source>
</evidence>
<dbReference type="KEGG" id="fop:FNB79_11680"/>
<organism evidence="1 2">
    <name type="scientific">Formosa sediminum</name>
    <dbReference type="NCBI Taxonomy" id="2594004"/>
    <lineage>
        <taxon>Bacteria</taxon>
        <taxon>Pseudomonadati</taxon>
        <taxon>Bacteroidota</taxon>
        <taxon>Flavobacteriia</taxon>
        <taxon>Flavobacteriales</taxon>
        <taxon>Flavobacteriaceae</taxon>
        <taxon>Formosa</taxon>
    </lineage>
</organism>
<dbReference type="AlphaFoldDB" id="A0A516GSU8"/>
<sequence>MKFLNVFKHIFKTKSKKSILDDFHTTKNSNGLSLLCGVGYAEINELDIIITNYPFEPSIAFPNKRFLPKDIDAISIDFGMCTLEIADDIVFISSEYKDKLKLFATRYNIKLIPHRWNWDWILEPYLDTEFTPENEKNTLKRLTDKGFLKEEIEAIRQEVETQMYAYNFDTMLWDWCSLGLHDVLSAMRAKYNPIVFRAFYKKALELDKKGYNL</sequence>
<protein>
    <submittedName>
        <fullName evidence="1">Uncharacterized protein</fullName>
    </submittedName>
</protein>
<gene>
    <name evidence="1" type="ORF">FNB79_11680</name>
</gene>
<dbReference type="RefSeq" id="WP_143381480.1">
    <property type="nucleotide sequence ID" value="NZ_CP041637.1"/>
</dbReference>
<dbReference type="Proteomes" id="UP000319209">
    <property type="component" value="Chromosome"/>
</dbReference>
<dbReference type="EMBL" id="CP041637">
    <property type="protein sequence ID" value="QDO94596.1"/>
    <property type="molecule type" value="Genomic_DNA"/>
</dbReference>
<dbReference type="OrthoDB" id="4554121at2"/>
<keyword evidence="2" id="KW-1185">Reference proteome</keyword>
<reference evidence="1 2" key="1">
    <citation type="submission" date="2019-07" db="EMBL/GenBank/DDBJ databases">
        <title>Genome sequencing for Formosa sp. PS13.</title>
        <authorList>
            <person name="Park S.-J."/>
        </authorList>
    </citation>
    <scope>NUCLEOTIDE SEQUENCE [LARGE SCALE GENOMIC DNA]</scope>
    <source>
        <strain evidence="1 2">PS13</strain>
    </source>
</reference>
<proteinExistence type="predicted"/>
<accession>A0A516GSU8</accession>
<evidence type="ECO:0000313" key="2">
    <source>
        <dbReference type="Proteomes" id="UP000319209"/>
    </source>
</evidence>
<name>A0A516GSU8_9FLAO</name>